<sequence>MSHLEFLHKFVISHSNNFLQSFYAVVESSQIECLECPIEKTGIDNFLIKIYIDNIIHNIRTLLLTCLSGSIGNTLHNTEIEKNDEYIYVTHSENKNEDSIDYNSEDNNTIKNNNNNGYTKNSYFLNKCKNIHNLRKSLENAKIKTSKHIPIQNNILSYCI</sequence>
<organism evidence="1 2">
    <name type="scientific">Plasmodium chabaudi adami</name>
    <dbReference type="NCBI Taxonomy" id="5826"/>
    <lineage>
        <taxon>Eukaryota</taxon>
        <taxon>Sar</taxon>
        <taxon>Alveolata</taxon>
        <taxon>Apicomplexa</taxon>
        <taxon>Aconoidasida</taxon>
        <taxon>Haemosporida</taxon>
        <taxon>Plasmodiidae</taxon>
        <taxon>Plasmodium</taxon>
        <taxon>Plasmodium (Vinckeia)</taxon>
    </lineage>
</organism>
<dbReference type="Proteomes" id="UP000195879">
    <property type="component" value="Chromosome 13"/>
</dbReference>
<name>A0A1D3LLX4_PLACE</name>
<protein>
    <submittedName>
        <fullName evidence="1">Uncharacterized protein</fullName>
    </submittedName>
</protein>
<dbReference type="EMBL" id="LT608207">
    <property type="protein sequence ID" value="SCM12546.1"/>
    <property type="molecule type" value="Genomic_DNA"/>
</dbReference>
<proteinExistence type="predicted"/>
<evidence type="ECO:0000313" key="2">
    <source>
        <dbReference type="Proteomes" id="UP000195879"/>
    </source>
</evidence>
<dbReference type="AlphaFoldDB" id="A0A1D3LLX4"/>
<evidence type="ECO:0000313" key="1">
    <source>
        <dbReference type="EMBL" id="SCM12546.1"/>
    </source>
</evidence>
<dbReference type="OrthoDB" id="391889at2759"/>
<gene>
    <name evidence="1" type="ORF">PCHDK_000388900</name>
</gene>
<accession>A0A1D3LLX4</accession>
<reference evidence="1 2" key="1">
    <citation type="submission" date="2016-08" db="EMBL/GenBank/DDBJ databases">
        <authorList>
            <consortium name="Pathogen Informatics"/>
        </authorList>
    </citation>
    <scope>NUCLEOTIDE SEQUENCE [LARGE SCALE GENOMIC DNA]</scope>
    <source>
        <strain evidence="1 2">DK</strain>
    </source>
</reference>